<comment type="caution">
    <text evidence="10">The sequence shown here is derived from an EMBL/GenBank/DDBJ whole genome shotgun (WGS) entry which is preliminary data.</text>
</comment>
<keyword evidence="4" id="KW-0745">Spermidine biosynthesis</keyword>
<keyword evidence="9" id="KW-0732">Signal</keyword>
<dbReference type="PANTHER" id="PTHR11358">
    <property type="entry name" value="ARGINASE/AGMATINASE"/>
    <property type="match status" value="1"/>
</dbReference>
<dbReference type="InParanoid" id="A0A1Y2DDN4"/>
<gene>
    <name evidence="10" type="ORF">BCR38DRAFT_449947</name>
</gene>
<dbReference type="InterPro" id="IPR006035">
    <property type="entry name" value="Ureohydrolase"/>
</dbReference>
<feature type="signal peptide" evidence="9">
    <location>
        <begin position="1"/>
        <end position="19"/>
    </location>
</feature>
<evidence type="ECO:0000256" key="6">
    <source>
        <dbReference type="ARBA" id="ARBA00023211"/>
    </source>
</evidence>
<dbReference type="InterPro" id="IPR023696">
    <property type="entry name" value="Ureohydrolase_dom_sf"/>
</dbReference>
<dbReference type="GO" id="GO:0046872">
    <property type="term" value="F:metal ion binding"/>
    <property type="evidence" value="ECO:0007669"/>
    <property type="project" value="UniProtKB-KW"/>
</dbReference>
<dbReference type="PROSITE" id="PS01053">
    <property type="entry name" value="ARGINASE_1"/>
    <property type="match status" value="1"/>
</dbReference>
<dbReference type="FunFam" id="3.40.800.10:FF:000001">
    <property type="entry name" value="Agmatinase"/>
    <property type="match status" value="1"/>
</dbReference>
<dbReference type="Proteomes" id="UP000193689">
    <property type="component" value="Unassembled WGS sequence"/>
</dbReference>
<dbReference type="InterPro" id="IPR020855">
    <property type="entry name" value="Ureohydrolase_Mn_BS"/>
</dbReference>
<evidence type="ECO:0000256" key="9">
    <source>
        <dbReference type="SAM" id="SignalP"/>
    </source>
</evidence>
<reference evidence="10 11" key="1">
    <citation type="submission" date="2016-07" db="EMBL/GenBank/DDBJ databases">
        <title>Pervasive Adenine N6-methylation of Active Genes in Fungi.</title>
        <authorList>
            <consortium name="DOE Joint Genome Institute"/>
            <person name="Mondo S.J."/>
            <person name="Dannebaum R.O."/>
            <person name="Kuo R.C."/>
            <person name="Labutti K."/>
            <person name="Haridas S."/>
            <person name="Kuo A."/>
            <person name="Salamov A."/>
            <person name="Ahrendt S.R."/>
            <person name="Lipzen A."/>
            <person name="Sullivan W."/>
            <person name="Andreopoulos W.B."/>
            <person name="Clum A."/>
            <person name="Lindquist E."/>
            <person name="Daum C."/>
            <person name="Ramamoorthy G.K."/>
            <person name="Gryganskyi A."/>
            <person name="Culley D."/>
            <person name="Magnuson J.K."/>
            <person name="James T.Y."/>
            <person name="O'Malley M.A."/>
            <person name="Stajich J.E."/>
            <person name="Spatafora J.W."/>
            <person name="Visel A."/>
            <person name="Grigoriev I.V."/>
        </authorList>
    </citation>
    <scope>NUCLEOTIDE SEQUENCE [LARGE SCALE GENOMIC DNA]</scope>
    <source>
        <strain evidence="10 11">CBS 129021</strain>
    </source>
</reference>
<evidence type="ECO:0000256" key="1">
    <source>
        <dbReference type="ARBA" id="ARBA00001936"/>
    </source>
</evidence>
<evidence type="ECO:0000313" key="10">
    <source>
        <dbReference type="EMBL" id="ORY57226.1"/>
    </source>
</evidence>
<dbReference type="SUPFAM" id="SSF52768">
    <property type="entry name" value="Arginase/deacetylase"/>
    <property type="match status" value="1"/>
</dbReference>
<feature type="chain" id="PRO_5013231615" evidence="9">
    <location>
        <begin position="20"/>
        <end position="390"/>
    </location>
</feature>
<dbReference type="RefSeq" id="XP_040710578.1">
    <property type="nucleotide sequence ID" value="XM_040861334.1"/>
</dbReference>
<name>A0A1Y2DDN4_9PEZI</name>
<sequence>MNFCNLLFLGVYASQFASAWEFPHPPTFSPGQRPMYLGPDADVDIVSGSQFNGLKTYANLPYLNCFSDAEAGAEGKQYDIAFLGAPFDTTVTARPGARYGPGGIRIGSQRKGAEGGWSVYTETNPLKSWATIVDCGDVPLTWLDNNVALKQLDKAHKVVSGRKAANGSYSVTPRIITLGGDHTTTLSALRSTYERWGPVSVIHFDSHIDTWDPAVIGGGISDYAGLNHGTFLHVAHEEHLILNTSIHAGIRAPLIRKEGDVRNDLRCGFQTIKARDLDKLGAEGVISLIMKRVGESKVYISVDIDVLDPAFAPATGTAEPGGWTSRELLTILNGLRGLRVVGADVVEVAPVYDNPGETTVLVAAEVAYSLLELMVQNPVKSLADDNEHGS</sequence>
<dbReference type="GeneID" id="63777546"/>
<dbReference type="EMBL" id="MCFJ01000020">
    <property type="protein sequence ID" value="ORY57226.1"/>
    <property type="molecule type" value="Genomic_DNA"/>
</dbReference>
<evidence type="ECO:0000256" key="4">
    <source>
        <dbReference type="ARBA" id="ARBA00023066"/>
    </source>
</evidence>
<evidence type="ECO:0000256" key="7">
    <source>
        <dbReference type="PROSITE-ProRule" id="PRU00742"/>
    </source>
</evidence>
<evidence type="ECO:0000256" key="5">
    <source>
        <dbReference type="ARBA" id="ARBA00023115"/>
    </source>
</evidence>
<comment type="cofactor">
    <cofactor evidence="1">
        <name>Mn(2+)</name>
        <dbReference type="ChEBI" id="CHEBI:29035"/>
    </cofactor>
</comment>
<dbReference type="PROSITE" id="PS51409">
    <property type="entry name" value="ARGINASE_2"/>
    <property type="match status" value="1"/>
</dbReference>
<protein>
    <submittedName>
        <fullName evidence="10">Arginase family-domain-containing protein</fullName>
    </submittedName>
</protein>
<dbReference type="OrthoDB" id="288726at2759"/>
<dbReference type="GO" id="GO:0008783">
    <property type="term" value="F:agmatinase activity"/>
    <property type="evidence" value="ECO:0007669"/>
    <property type="project" value="TreeGrafter"/>
</dbReference>
<dbReference type="GO" id="GO:0008295">
    <property type="term" value="P:spermidine biosynthetic process"/>
    <property type="evidence" value="ECO:0007669"/>
    <property type="project" value="UniProtKB-KW"/>
</dbReference>
<accession>A0A1Y2DDN4</accession>
<dbReference type="PRINTS" id="PR00116">
    <property type="entry name" value="ARGINASE"/>
</dbReference>
<comment type="similarity">
    <text evidence="7 8">Belongs to the arginase family.</text>
</comment>
<dbReference type="Pfam" id="PF00491">
    <property type="entry name" value="Arginase"/>
    <property type="match status" value="1"/>
</dbReference>
<evidence type="ECO:0000256" key="2">
    <source>
        <dbReference type="ARBA" id="ARBA00022723"/>
    </source>
</evidence>
<dbReference type="CDD" id="cd11592">
    <property type="entry name" value="Agmatinase_PAH"/>
    <property type="match status" value="1"/>
</dbReference>
<keyword evidence="6" id="KW-0464">Manganese</keyword>
<dbReference type="Gene3D" id="3.40.800.10">
    <property type="entry name" value="Ureohydrolase domain"/>
    <property type="match status" value="1"/>
</dbReference>
<keyword evidence="2" id="KW-0479">Metal-binding</keyword>
<dbReference type="PANTHER" id="PTHR11358:SF28">
    <property type="entry name" value="HYPOTHETICAL ARGINASE FAMILY PROTEIN (EUROFUNG)"/>
    <property type="match status" value="1"/>
</dbReference>
<keyword evidence="11" id="KW-1185">Reference proteome</keyword>
<dbReference type="GO" id="GO:0033389">
    <property type="term" value="P:putrescine biosynthetic process from arginine, via agmatine"/>
    <property type="evidence" value="ECO:0007669"/>
    <property type="project" value="TreeGrafter"/>
</dbReference>
<organism evidence="10 11">
    <name type="scientific">Pseudomassariella vexata</name>
    <dbReference type="NCBI Taxonomy" id="1141098"/>
    <lineage>
        <taxon>Eukaryota</taxon>
        <taxon>Fungi</taxon>
        <taxon>Dikarya</taxon>
        <taxon>Ascomycota</taxon>
        <taxon>Pezizomycotina</taxon>
        <taxon>Sordariomycetes</taxon>
        <taxon>Xylariomycetidae</taxon>
        <taxon>Amphisphaeriales</taxon>
        <taxon>Pseudomassariaceae</taxon>
        <taxon>Pseudomassariella</taxon>
    </lineage>
</organism>
<proteinExistence type="inferred from homology"/>
<dbReference type="STRING" id="1141098.A0A1Y2DDN4"/>
<evidence type="ECO:0000256" key="3">
    <source>
        <dbReference type="ARBA" id="ARBA00022801"/>
    </source>
</evidence>
<keyword evidence="5" id="KW-0620">Polyamine biosynthesis</keyword>
<evidence type="ECO:0000313" key="11">
    <source>
        <dbReference type="Proteomes" id="UP000193689"/>
    </source>
</evidence>
<dbReference type="AlphaFoldDB" id="A0A1Y2DDN4"/>
<evidence type="ECO:0000256" key="8">
    <source>
        <dbReference type="RuleBase" id="RU003684"/>
    </source>
</evidence>
<keyword evidence="3 8" id="KW-0378">Hydrolase</keyword>